<dbReference type="OrthoDB" id="6105421at2759"/>
<dbReference type="Proteomes" id="UP000242188">
    <property type="component" value="Unassembled WGS sequence"/>
</dbReference>
<evidence type="ECO:0000313" key="3">
    <source>
        <dbReference type="Proteomes" id="UP000242188"/>
    </source>
</evidence>
<sequence>MYRQLLLICGIITYSEGVDLASPEVFDAQFYLNNYRDLHAAHINTPEAAKAHWLSDGITQGRQGCGSFHSKQYVTRYPDLTKAFHTDYTAVVQHYLTNGIHEHRLGYIDGGYDGRWTISNGRDLFVSASKRMGGAIDSLVWNNKQMINMYDHGRELQMACNSDTYTECYNPTEAGGRDDSNLDTTHTHIQWVKAHSDTLESQVHPAFWLRPGTHEKRVSRSSCNRGSPSLTHQSTYAYPFSKHVQIGVHGMSNALEFISNFTLAGDWPNDLRYIQMEAPTGYMPGEFTSSYRFNPETLSLENHGSNLKPPVLSTDDGQYAMGVYSPPGQDSDTFMYYGVSLRLGGTSFTGSTNKWNVVYRKSRFTSGVHHQVYKTYICVGTLNMVTSCLHTLIQAIPHV</sequence>
<name>A0A210QDN2_MIZYE</name>
<keyword evidence="3" id="KW-1185">Reference proteome</keyword>
<reference evidence="2 3" key="1">
    <citation type="journal article" date="2017" name="Nat. Ecol. Evol.">
        <title>Scallop genome provides insights into evolution of bilaterian karyotype and development.</title>
        <authorList>
            <person name="Wang S."/>
            <person name="Zhang J."/>
            <person name="Jiao W."/>
            <person name="Li J."/>
            <person name="Xun X."/>
            <person name="Sun Y."/>
            <person name="Guo X."/>
            <person name="Huan P."/>
            <person name="Dong B."/>
            <person name="Zhang L."/>
            <person name="Hu X."/>
            <person name="Sun X."/>
            <person name="Wang J."/>
            <person name="Zhao C."/>
            <person name="Wang Y."/>
            <person name="Wang D."/>
            <person name="Huang X."/>
            <person name="Wang R."/>
            <person name="Lv J."/>
            <person name="Li Y."/>
            <person name="Zhang Z."/>
            <person name="Liu B."/>
            <person name="Lu W."/>
            <person name="Hui Y."/>
            <person name="Liang J."/>
            <person name="Zhou Z."/>
            <person name="Hou R."/>
            <person name="Li X."/>
            <person name="Liu Y."/>
            <person name="Li H."/>
            <person name="Ning X."/>
            <person name="Lin Y."/>
            <person name="Zhao L."/>
            <person name="Xing Q."/>
            <person name="Dou J."/>
            <person name="Li Y."/>
            <person name="Mao J."/>
            <person name="Guo H."/>
            <person name="Dou H."/>
            <person name="Li T."/>
            <person name="Mu C."/>
            <person name="Jiang W."/>
            <person name="Fu Q."/>
            <person name="Fu X."/>
            <person name="Miao Y."/>
            <person name="Liu J."/>
            <person name="Yu Q."/>
            <person name="Li R."/>
            <person name="Liao H."/>
            <person name="Li X."/>
            <person name="Kong Y."/>
            <person name="Jiang Z."/>
            <person name="Chourrout D."/>
            <person name="Li R."/>
            <person name="Bao Z."/>
        </authorList>
    </citation>
    <scope>NUCLEOTIDE SEQUENCE [LARGE SCALE GENOMIC DNA]</scope>
    <source>
        <strain evidence="2 3">PY_sf001</strain>
    </source>
</reference>
<proteinExistence type="predicted"/>
<organism evidence="2 3">
    <name type="scientific">Mizuhopecten yessoensis</name>
    <name type="common">Japanese scallop</name>
    <name type="synonym">Patinopecten yessoensis</name>
    <dbReference type="NCBI Taxonomy" id="6573"/>
    <lineage>
        <taxon>Eukaryota</taxon>
        <taxon>Metazoa</taxon>
        <taxon>Spiralia</taxon>
        <taxon>Lophotrochozoa</taxon>
        <taxon>Mollusca</taxon>
        <taxon>Bivalvia</taxon>
        <taxon>Autobranchia</taxon>
        <taxon>Pteriomorphia</taxon>
        <taxon>Pectinida</taxon>
        <taxon>Pectinoidea</taxon>
        <taxon>Pectinidae</taxon>
        <taxon>Mizuhopecten</taxon>
    </lineage>
</organism>
<feature type="chain" id="PRO_5012713269" evidence="1">
    <location>
        <begin position="18"/>
        <end position="399"/>
    </location>
</feature>
<gene>
    <name evidence="2" type="ORF">KP79_PYT07086</name>
</gene>
<protein>
    <submittedName>
        <fullName evidence="2">Uncharacterized protein</fullName>
    </submittedName>
</protein>
<keyword evidence="1" id="KW-0732">Signal</keyword>
<comment type="caution">
    <text evidence="2">The sequence shown here is derived from an EMBL/GenBank/DDBJ whole genome shotgun (WGS) entry which is preliminary data.</text>
</comment>
<evidence type="ECO:0000256" key="1">
    <source>
        <dbReference type="SAM" id="SignalP"/>
    </source>
</evidence>
<accession>A0A210QDN2</accession>
<dbReference type="AlphaFoldDB" id="A0A210QDN2"/>
<dbReference type="EMBL" id="NEDP02004067">
    <property type="protein sequence ID" value="OWF46842.1"/>
    <property type="molecule type" value="Genomic_DNA"/>
</dbReference>
<evidence type="ECO:0000313" key="2">
    <source>
        <dbReference type="EMBL" id="OWF46842.1"/>
    </source>
</evidence>
<feature type="signal peptide" evidence="1">
    <location>
        <begin position="1"/>
        <end position="17"/>
    </location>
</feature>